<name>A0A068S4H7_9FUNG</name>
<dbReference type="VEuPathDB" id="FungiDB:LCOR_07209.1"/>
<protein>
    <submittedName>
        <fullName evidence="2">Uncharacterized protein</fullName>
    </submittedName>
</protein>
<proteinExistence type="predicted"/>
<evidence type="ECO:0000256" key="1">
    <source>
        <dbReference type="SAM" id="MobiDB-lite"/>
    </source>
</evidence>
<feature type="compositionally biased region" description="Acidic residues" evidence="1">
    <location>
        <begin position="160"/>
        <end position="189"/>
    </location>
</feature>
<sequence>MTKKQTFPPTDDPSRQYFSDHHPDQWDFPHFRSCFPEGPVNTALNDYQNALSWISKHLIDSTIRHHVATLRKEWKKPSSVKKEPSMPPASINLNVGRVNMAGNIIGDNGAITVVQDSKKRQREEVEDEDNGGQRASSSKVPRSFHDEEEEQVHGDNQEQVYDEQEQVYGDEEEVESDQQEQTDDDESEEGDVKVLSLWDGWLQFLEDHNGESSSDVLDPEASGVLWCGSGVSKRDCITNDLYEGVQEVVKEDQRKQEKVHTGIKKYIDAVLDAPSFDELEDAIKHMTMAEATNHHRSKVLFLEYILTAMVNNIYSGTVDPTHTESSWNTAILHPILIACARYITRESKIRVVFAPGEEELYSMATSRPENSSSRYLADGVMRFHNTSNLEICLLETSQAMHKGGAAKISFDHRKGMFGLLAMMKRLAHAYKMATYESLSSVKLFFAHAHGNAIRIWSLSTPQPNVYVMHKELKIDIPTVFDKKDEDLLSLMTSCWKFVHLLIRSVDCIQELEQCHKEKKRLMRYEEGGDAQYLDTLVNPRILKITEKKHKVLVGADGPRSSPLGQIEDFSSGSSGDDF</sequence>
<dbReference type="OrthoDB" id="2281594at2759"/>
<feature type="compositionally biased region" description="Low complexity" evidence="1">
    <location>
        <begin position="568"/>
        <end position="578"/>
    </location>
</feature>
<dbReference type="AlphaFoldDB" id="A0A068S4H7"/>
<organism evidence="2 3">
    <name type="scientific">Lichtheimia corymbifera JMRC:FSU:9682</name>
    <dbReference type="NCBI Taxonomy" id="1263082"/>
    <lineage>
        <taxon>Eukaryota</taxon>
        <taxon>Fungi</taxon>
        <taxon>Fungi incertae sedis</taxon>
        <taxon>Mucoromycota</taxon>
        <taxon>Mucoromycotina</taxon>
        <taxon>Mucoromycetes</taxon>
        <taxon>Mucorales</taxon>
        <taxon>Lichtheimiaceae</taxon>
        <taxon>Lichtheimia</taxon>
    </lineage>
</organism>
<dbReference type="EMBL" id="CBTN010000035">
    <property type="protein sequence ID" value="CDH56126.1"/>
    <property type="molecule type" value="Genomic_DNA"/>
</dbReference>
<comment type="caution">
    <text evidence="2">The sequence shown here is derived from an EMBL/GenBank/DDBJ whole genome shotgun (WGS) entry which is preliminary data.</text>
</comment>
<reference evidence="2" key="1">
    <citation type="submission" date="2013-08" db="EMBL/GenBank/DDBJ databases">
        <title>Gene expansion shapes genome architecture in the human pathogen Lichtheimia corymbifera: an evolutionary genomics analysis in the ancient terrestrial Mucorales (Mucoromycotina).</title>
        <authorList>
            <person name="Schwartze V.U."/>
            <person name="Winter S."/>
            <person name="Shelest E."/>
            <person name="Marcet-Houben M."/>
            <person name="Horn F."/>
            <person name="Wehner S."/>
            <person name="Hoffmann K."/>
            <person name="Riege K."/>
            <person name="Sammeth M."/>
            <person name="Nowrousian M."/>
            <person name="Valiante V."/>
            <person name="Linde J."/>
            <person name="Jacobsen I.D."/>
            <person name="Marz M."/>
            <person name="Brakhage A.A."/>
            <person name="Gabaldon T."/>
            <person name="Bocker S."/>
            <person name="Voigt K."/>
        </authorList>
    </citation>
    <scope>NUCLEOTIDE SEQUENCE [LARGE SCALE GENOMIC DNA]</scope>
    <source>
        <strain evidence="2">FSU 9682</strain>
    </source>
</reference>
<feature type="region of interest" description="Disordered" evidence="1">
    <location>
        <begin position="115"/>
        <end position="191"/>
    </location>
</feature>
<feature type="compositionally biased region" description="Basic and acidic residues" evidence="1">
    <location>
        <begin position="12"/>
        <end position="21"/>
    </location>
</feature>
<feature type="region of interest" description="Disordered" evidence="1">
    <location>
        <begin position="1"/>
        <end position="21"/>
    </location>
</feature>
<feature type="region of interest" description="Disordered" evidence="1">
    <location>
        <begin position="555"/>
        <end position="578"/>
    </location>
</feature>
<keyword evidence="3" id="KW-1185">Reference proteome</keyword>
<evidence type="ECO:0000313" key="2">
    <source>
        <dbReference type="EMBL" id="CDH56126.1"/>
    </source>
</evidence>
<accession>A0A068S4H7</accession>
<gene>
    <name evidence="2" type="ORF">LCOR_07209.1</name>
</gene>
<evidence type="ECO:0000313" key="3">
    <source>
        <dbReference type="Proteomes" id="UP000027586"/>
    </source>
</evidence>
<dbReference type="Proteomes" id="UP000027586">
    <property type="component" value="Unassembled WGS sequence"/>
</dbReference>